<feature type="domain" description="SBNO alpha/beta" evidence="4">
    <location>
        <begin position="894"/>
        <end position="1002"/>
    </location>
</feature>
<accession>A0A7J7IYD9</accession>
<dbReference type="InterPro" id="IPR026741">
    <property type="entry name" value="SNO"/>
</dbReference>
<evidence type="ECO:0000313" key="6">
    <source>
        <dbReference type="Proteomes" id="UP000593567"/>
    </source>
</evidence>
<feature type="domain" description="Strawberry notch AAA" evidence="3">
    <location>
        <begin position="116"/>
        <end position="427"/>
    </location>
</feature>
<evidence type="ECO:0000259" key="2">
    <source>
        <dbReference type="Pfam" id="PF13871"/>
    </source>
</evidence>
<dbReference type="Pfam" id="PF13872">
    <property type="entry name" value="AAA_34"/>
    <property type="match status" value="1"/>
</dbReference>
<dbReference type="OrthoDB" id="421838at2759"/>
<dbReference type="AlphaFoldDB" id="A0A7J7IYD9"/>
<dbReference type="Proteomes" id="UP000593567">
    <property type="component" value="Unassembled WGS sequence"/>
</dbReference>
<dbReference type="InterPro" id="IPR057332">
    <property type="entry name" value="SBNO_a/b_dom"/>
</dbReference>
<comment type="caution">
    <text evidence="5">The sequence shown here is derived from an EMBL/GenBank/DDBJ whole genome shotgun (WGS) entry which is preliminary data.</text>
</comment>
<dbReference type="GO" id="GO:0031490">
    <property type="term" value="F:chromatin DNA binding"/>
    <property type="evidence" value="ECO:0007669"/>
    <property type="project" value="TreeGrafter"/>
</dbReference>
<dbReference type="InterPro" id="IPR027417">
    <property type="entry name" value="P-loop_NTPase"/>
</dbReference>
<feature type="domain" description="Strawberry notch helicase C" evidence="2">
    <location>
        <begin position="577"/>
        <end position="859"/>
    </location>
</feature>
<dbReference type="Pfam" id="PF25373">
    <property type="entry name" value="SBNO"/>
    <property type="match status" value="1"/>
</dbReference>
<dbReference type="EMBL" id="VXIV02003293">
    <property type="protein sequence ID" value="KAF6018566.1"/>
    <property type="molecule type" value="Genomic_DNA"/>
</dbReference>
<comment type="similarity">
    <text evidence="1">Belongs to the SBNO family.</text>
</comment>
<evidence type="ECO:0000256" key="1">
    <source>
        <dbReference type="ARBA" id="ARBA00006992"/>
    </source>
</evidence>
<proteinExistence type="inferred from homology"/>
<organism evidence="5 6">
    <name type="scientific">Bugula neritina</name>
    <name type="common">Brown bryozoan</name>
    <name type="synonym">Sertularia neritina</name>
    <dbReference type="NCBI Taxonomy" id="10212"/>
    <lineage>
        <taxon>Eukaryota</taxon>
        <taxon>Metazoa</taxon>
        <taxon>Spiralia</taxon>
        <taxon>Lophotrochozoa</taxon>
        <taxon>Bryozoa</taxon>
        <taxon>Gymnolaemata</taxon>
        <taxon>Cheilostomatida</taxon>
        <taxon>Flustrina</taxon>
        <taxon>Buguloidea</taxon>
        <taxon>Bugulidae</taxon>
        <taxon>Bugula</taxon>
    </lineage>
</organism>
<dbReference type="Gene3D" id="3.40.50.300">
    <property type="entry name" value="P-loop containing nucleotide triphosphate hydrolases"/>
    <property type="match status" value="1"/>
</dbReference>
<dbReference type="InterPro" id="IPR039187">
    <property type="entry name" value="SNO_AAA"/>
</dbReference>
<dbReference type="GO" id="GO:0005634">
    <property type="term" value="C:nucleus"/>
    <property type="evidence" value="ECO:0007669"/>
    <property type="project" value="TreeGrafter"/>
</dbReference>
<dbReference type="PANTHER" id="PTHR12706:SF33">
    <property type="entry name" value="PROTEIN WITH HELICASE_C DOMAIN"/>
    <property type="match status" value="1"/>
</dbReference>
<sequence length="1180" mass="131698">MDAPVLELEEPDFFPSDVNPHINISKADTDVELGALSASMGSDKSVNKIEPKSEIKNESVDIKIEKHDIFEEKPKVEIKEEILQTSTADDVEDTESIRKEVFLPYQYKEWLPGCVKHPGNIVEPASLAVVDCASDLNSDLSQSLPPETVAQGKLSSLQLESIVKAAQRHQVILANGSRAGFFIGDAAGVGKGRQIAGVIMDNYCRGRDKHIWFSVSNDLIIDAQRDLRDIGCFINVIDGCKGIDKGTTLFGLSESIRSGVVFSTYSTLVSNVCTGATKSMKKSRLSQLISWCGGAEFNGCLVFDECHRAKNFVPGDESSSSKVALAVCEIQRALPKARVLYCSATGVTDVKNMAFMERMGLWGESSAFQTYEEFLDTIQKKGLGIAEMLAMDMKRDGLYVSRMLSFSDAQFYNIECNLTDGQKLMYNMAAHIWNEVRKALAVAAYRCRSTKSHNKMFWSQHQRFFQQMCISMKVDMIVKEAKAALEDNKCVVIGLQNTGEASLDNKLSKGGQINSFISTCREILLSFLKTHFPVEIEYKAQSGLAVALQAKKYDEWSIRARDILIGFANQLTLPDSALDALIDKLGGPTQVAEMTGRRGRIVRYSPAERPQHELRQATCVSDQSLNVSERDMFMSGKKLVAIISDAASTGISLHADKNCPNYRQRVHITLQLPWSADKAVQQLGRSHRSNQASGPIYKLVTTVLGGERRFAASVAKRLQSLGALTKGDRRAATGADLSMFNYDTVYGRTALKLMYQAICKGKLAGKISLKHVTGGLFTQEEFIFHMQSCIVTMGFVTEREMAQGIQVPESDSRDVGRFLNRILGLQVVFQNLIFNYFIACLDVVITSAKKEGKFNEGFVDLTGSSITQQDEPKSVFTALCDDCKQVKVLVDRGMSWSTALKRFHSLRGDDRLAGFYKTRNPMHNKYFYLLVTPHTHTHYKIARPNTGVNVQELDSEELQHKYQMVTLEKAEIEWKKMYEETLYKCNHGSHCNNPRYCQVGMRRYSVNIICGSLMRILPLLETTLLKHGLKLKLSKYDATVKVVRVRLDNGERLIGFQYPEILMPLAEKEATAVALENKTSLLSHFSQTIEPISPVLKKMYLRATTPPPTIKSYFTSLKPTSESSSTAKVKVASKSDVTQSVDLTVEEDHDIICVLDRTPVSKRKTQSSLNTFFKKRTKLS</sequence>
<dbReference type="InterPro" id="IPR026937">
    <property type="entry name" value="SBNO_Helicase_C_dom"/>
</dbReference>
<dbReference type="Pfam" id="PF13871">
    <property type="entry name" value="Helicase_C_4"/>
    <property type="match status" value="1"/>
</dbReference>
<evidence type="ECO:0000259" key="3">
    <source>
        <dbReference type="Pfam" id="PF13872"/>
    </source>
</evidence>
<name>A0A7J7IYD9_BUGNE</name>
<reference evidence="5" key="1">
    <citation type="submission" date="2020-06" db="EMBL/GenBank/DDBJ databases">
        <title>Draft genome of Bugula neritina, a colonial animal packing powerful symbionts and potential medicines.</title>
        <authorList>
            <person name="Rayko M."/>
        </authorList>
    </citation>
    <scope>NUCLEOTIDE SEQUENCE [LARGE SCALE GENOMIC DNA]</scope>
    <source>
        <strain evidence="5">Kwan_BN1</strain>
    </source>
</reference>
<protein>
    <submittedName>
        <fullName evidence="5">Uncharacterized protein</fullName>
    </submittedName>
</protein>
<gene>
    <name evidence="5" type="ORF">EB796_023110</name>
</gene>
<evidence type="ECO:0000313" key="5">
    <source>
        <dbReference type="EMBL" id="KAF6018566.1"/>
    </source>
</evidence>
<dbReference type="GO" id="GO:0042393">
    <property type="term" value="F:histone binding"/>
    <property type="evidence" value="ECO:0007669"/>
    <property type="project" value="TreeGrafter"/>
</dbReference>
<dbReference type="GO" id="GO:0006355">
    <property type="term" value="P:regulation of DNA-templated transcription"/>
    <property type="evidence" value="ECO:0007669"/>
    <property type="project" value="InterPro"/>
</dbReference>
<keyword evidence="6" id="KW-1185">Reference proteome</keyword>
<evidence type="ECO:0000259" key="4">
    <source>
        <dbReference type="Pfam" id="PF25373"/>
    </source>
</evidence>
<dbReference type="PANTHER" id="PTHR12706">
    <property type="entry name" value="STRAWBERRY NOTCH-RELATED"/>
    <property type="match status" value="1"/>
</dbReference>
<dbReference type="SUPFAM" id="SSF52540">
    <property type="entry name" value="P-loop containing nucleoside triphosphate hydrolases"/>
    <property type="match status" value="2"/>
</dbReference>